<evidence type="ECO:0000259" key="9">
    <source>
        <dbReference type="PROSITE" id="PS50850"/>
    </source>
</evidence>
<comment type="similarity">
    <text evidence="2 7">Belongs to the major facilitator superfamily. Sugar transporter (TC 2.A.1.1) family.</text>
</comment>
<reference evidence="10" key="1">
    <citation type="journal article" date="2019" name="G3 (Bethesda)">
        <title>Genome Assemblies of Two Rare Opportunistic Yeast Pathogens: Diutina rugosa (syn. Candida rugosa) and Trichomonascus ciferrii (syn. Candida ciferrii).</title>
        <authorList>
            <person name="Mixao V."/>
            <person name="Saus E."/>
            <person name="Hansen A.P."/>
            <person name="Lass-Florl C."/>
            <person name="Gabaldon T."/>
        </authorList>
    </citation>
    <scope>NUCLEOTIDE SEQUENCE</scope>
    <source>
        <strain evidence="10">CBS 4856</strain>
    </source>
</reference>
<dbReference type="OrthoDB" id="508119at2759"/>
<proteinExistence type="inferred from homology"/>
<evidence type="ECO:0000313" key="10">
    <source>
        <dbReference type="EMBL" id="KAA8915760.1"/>
    </source>
</evidence>
<dbReference type="NCBIfam" id="TIGR00879">
    <property type="entry name" value="SP"/>
    <property type="match status" value="1"/>
</dbReference>
<evidence type="ECO:0000256" key="8">
    <source>
        <dbReference type="SAM" id="Phobius"/>
    </source>
</evidence>
<comment type="caution">
    <text evidence="10">The sequence shown here is derived from an EMBL/GenBank/DDBJ whole genome shotgun (WGS) entry which is preliminary data.</text>
</comment>
<feature type="transmembrane region" description="Helical" evidence="8">
    <location>
        <begin position="93"/>
        <end position="114"/>
    </location>
</feature>
<feature type="transmembrane region" description="Helical" evidence="8">
    <location>
        <begin position="126"/>
        <end position="146"/>
    </location>
</feature>
<dbReference type="PROSITE" id="PS50850">
    <property type="entry name" value="MFS"/>
    <property type="match status" value="1"/>
</dbReference>
<dbReference type="Proteomes" id="UP000761534">
    <property type="component" value="Unassembled WGS sequence"/>
</dbReference>
<keyword evidence="6 8" id="KW-0472">Membrane</keyword>
<sequence>MGGLLFGMETGNIGGIVTMGSFKEDFGLTPENEARIQGTIVSALQAGAFVGVLLTSVVADKFGRRLSLVLCGLVFDIGAIMQTASVGQLGVLYSGRVISGLGVGAASILTPVYISEMAAKEVRGKLLTGFMFATFLGISISYWINYFSQQLLEGTSQWQVPMVLQIMPGLVLTVGTIPLRESPRWLVKKDRRAAALESLVYIRQSDAVMAEFEEICDSADREKTQLSGASMWEVALPKNRHQVMLGVGLMICQQATGTISFTYFAPIFFNQVGLAGESAGLLFTGLYGLIKTFFSMVFMVRYVETTGRRRALEYGGLFMGSIMLAIGFTLWGAGNNGGWPSYLMIALIYLFSVGYSASWGPVPWLYCAEICPTRIREYGVTLSSATQWLANFAVTRVIPLAVKHLGWRLFVLFGLSNYLATLFAWKWVKETKGLSLEEMDKLFHKSDEHQPLLST</sequence>
<dbReference type="PANTHER" id="PTHR48022">
    <property type="entry name" value="PLASTIDIC GLUCOSE TRANSPORTER 4"/>
    <property type="match status" value="1"/>
</dbReference>
<keyword evidence="5 8" id="KW-1133">Transmembrane helix</keyword>
<protein>
    <recommendedName>
        <fullName evidence="9">Major facilitator superfamily (MFS) profile domain-containing protein</fullName>
    </recommendedName>
</protein>
<organism evidence="10 11">
    <name type="scientific">Trichomonascus ciferrii</name>
    <dbReference type="NCBI Taxonomy" id="44093"/>
    <lineage>
        <taxon>Eukaryota</taxon>
        <taxon>Fungi</taxon>
        <taxon>Dikarya</taxon>
        <taxon>Ascomycota</taxon>
        <taxon>Saccharomycotina</taxon>
        <taxon>Dipodascomycetes</taxon>
        <taxon>Dipodascales</taxon>
        <taxon>Trichomonascaceae</taxon>
        <taxon>Trichomonascus</taxon>
        <taxon>Trichomonascus ciferrii complex</taxon>
    </lineage>
</organism>
<keyword evidence="11" id="KW-1185">Reference proteome</keyword>
<gene>
    <name evidence="10" type="ORF">TRICI_002088</name>
</gene>
<dbReference type="PROSITE" id="PS00217">
    <property type="entry name" value="SUGAR_TRANSPORT_2"/>
    <property type="match status" value="1"/>
</dbReference>
<dbReference type="InterPro" id="IPR020846">
    <property type="entry name" value="MFS_dom"/>
</dbReference>
<dbReference type="SUPFAM" id="SSF103473">
    <property type="entry name" value="MFS general substrate transporter"/>
    <property type="match status" value="1"/>
</dbReference>
<feature type="transmembrane region" description="Helical" evidence="8">
    <location>
        <begin position="158"/>
        <end position="179"/>
    </location>
</feature>
<dbReference type="Gene3D" id="1.20.1250.20">
    <property type="entry name" value="MFS general substrate transporter like domains"/>
    <property type="match status" value="1"/>
</dbReference>
<evidence type="ECO:0000256" key="5">
    <source>
        <dbReference type="ARBA" id="ARBA00022989"/>
    </source>
</evidence>
<name>A0A6A1LVB2_9ASCO</name>
<feature type="domain" description="Major facilitator superfamily (MFS) profile" evidence="9">
    <location>
        <begin position="1"/>
        <end position="432"/>
    </location>
</feature>
<feature type="transmembrane region" description="Helical" evidence="8">
    <location>
        <begin position="36"/>
        <end position="59"/>
    </location>
</feature>
<comment type="subcellular location">
    <subcellularLocation>
        <location evidence="1">Membrane</location>
        <topology evidence="1">Multi-pass membrane protein</topology>
    </subcellularLocation>
</comment>
<keyword evidence="3 7" id="KW-0813">Transport</keyword>
<dbReference type="VEuPathDB" id="FungiDB:TRICI_002088"/>
<feature type="transmembrane region" description="Helical" evidence="8">
    <location>
        <begin position="66"/>
        <end position="87"/>
    </location>
</feature>
<dbReference type="InterPro" id="IPR050360">
    <property type="entry name" value="MFS_Sugar_Transporters"/>
</dbReference>
<dbReference type="Pfam" id="PF00083">
    <property type="entry name" value="Sugar_tr"/>
    <property type="match status" value="1"/>
</dbReference>
<dbReference type="FunFam" id="1.20.1250.20:FF:000134">
    <property type="entry name" value="MFS sugar transporter protein"/>
    <property type="match status" value="1"/>
</dbReference>
<dbReference type="InterPro" id="IPR005829">
    <property type="entry name" value="Sugar_transporter_CS"/>
</dbReference>
<dbReference type="PANTHER" id="PTHR48022:SF25">
    <property type="entry name" value="QUINATE TRANSPORTER, PUTATIVE (AFU_ORTHOLOGUE AFUA_5G12950)-RELATED"/>
    <property type="match status" value="1"/>
</dbReference>
<feature type="transmembrane region" description="Helical" evidence="8">
    <location>
        <begin position="314"/>
        <end position="333"/>
    </location>
</feature>
<dbReference type="GO" id="GO:0016020">
    <property type="term" value="C:membrane"/>
    <property type="evidence" value="ECO:0007669"/>
    <property type="project" value="UniProtKB-SubCell"/>
</dbReference>
<evidence type="ECO:0000313" key="11">
    <source>
        <dbReference type="Proteomes" id="UP000761534"/>
    </source>
</evidence>
<keyword evidence="4 8" id="KW-0812">Transmembrane</keyword>
<dbReference type="PRINTS" id="PR00171">
    <property type="entry name" value="SUGRTRNSPORT"/>
</dbReference>
<feature type="transmembrane region" description="Helical" evidence="8">
    <location>
        <begin position="339"/>
        <end position="366"/>
    </location>
</feature>
<dbReference type="InterPro" id="IPR003663">
    <property type="entry name" value="Sugar/inositol_transpt"/>
</dbReference>
<dbReference type="GO" id="GO:0005351">
    <property type="term" value="F:carbohydrate:proton symporter activity"/>
    <property type="evidence" value="ECO:0007669"/>
    <property type="project" value="TreeGrafter"/>
</dbReference>
<evidence type="ECO:0000256" key="2">
    <source>
        <dbReference type="ARBA" id="ARBA00010992"/>
    </source>
</evidence>
<dbReference type="InterPro" id="IPR036259">
    <property type="entry name" value="MFS_trans_sf"/>
</dbReference>
<accession>A0A6A1LVB2</accession>
<dbReference type="AlphaFoldDB" id="A0A6A1LVB2"/>
<dbReference type="PROSITE" id="PS00216">
    <property type="entry name" value="SUGAR_TRANSPORT_1"/>
    <property type="match status" value="1"/>
</dbReference>
<evidence type="ECO:0000256" key="3">
    <source>
        <dbReference type="ARBA" id="ARBA00022448"/>
    </source>
</evidence>
<feature type="transmembrane region" description="Helical" evidence="8">
    <location>
        <begin position="281"/>
        <end position="302"/>
    </location>
</feature>
<evidence type="ECO:0000256" key="7">
    <source>
        <dbReference type="RuleBase" id="RU003346"/>
    </source>
</evidence>
<feature type="transmembrane region" description="Helical" evidence="8">
    <location>
        <begin position="243"/>
        <end position="269"/>
    </location>
</feature>
<dbReference type="InterPro" id="IPR005828">
    <property type="entry name" value="MFS_sugar_transport-like"/>
</dbReference>
<feature type="transmembrane region" description="Helical" evidence="8">
    <location>
        <begin position="405"/>
        <end position="425"/>
    </location>
</feature>
<evidence type="ECO:0000256" key="1">
    <source>
        <dbReference type="ARBA" id="ARBA00004141"/>
    </source>
</evidence>
<dbReference type="EMBL" id="SWFS01000144">
    <property type="protein sequence ID" value="KAA8915760.1"/>
    <property type="molecule type" value="Genomic_DNA"/>
</dbReference>
<evidence type="ECO:0000256" key="6">
    <source>
        <dbReference type="ARBA" id="ARBA00023136"/>
    </source>
</evidence>
<evidence type="ECO:0000256" key="4">
    <source>
        <dbReference type="ARBA" id="ARBA00022692"/>
    </source>
</evidence>